<evidence type="ECO:0000313" key="5">
    <source>
        <dbReference type="Proteomes" id="UP001218218"/>
    </source>
</evidence>
<dbReference type="Pfam" id="PF25581">
    <property type="entry name" value="AsqO_C"/>
    <property type="match status" value="1"/>
</dbReference>
<feature type="chain" id="PRO_5041973191" description="Hydroxyneurosporene synthase" evidence="1">
    <location>
        <begin position="19"/>
        <end position="328"/>
    </location>
</feature>
<proteinExistence type="predicted"/>
<accession>A0AAD7EKB1</accession>
<dbReference type="EMBL" id="JARIHO010000033">
    <property type="protein sequence ID" value="KAJ7334030.1"/>
    <property type="molecule type" value="Genomic_DNA"/>
</dbReference>
<organism evidence="4 5">
    <name type="scientific">Mycena albidolilacea</name>
    <dbReference type="NCBI Taxonomy" id="1033008"/>
    <lineage>
        <taxon>Eukaryota</taxon>
        <taxon>Fungi</taxon>
        <taxon>Dikarya</taxon>
        <taxon>Basidiomycota</taxon>
        <taxon>Agaricomycotina</taxon>
        <taxon>Agaricomycetes</taxon>
        <taxon>Agaricomycetidae</taxon>
        <taxon>Agaricales</taxon>
        <taxon>Marasmiineae</taxon>
        <taxon>Mycenaceae</taxon>
        <taxon>Mycena</taxon>
    </lineage>
</organism>
<evidence type="ECO:0000259" key="2">
    <source>
        <dbReference type="Pfam" id="PF24137"/>
    </source>
</evidence>
<reference evidence="4" key="1">
    <citation type="submission" date="2023-03" db="EMBL/GenBank/DDBJ databases">
        <title>Massive genome expansion in bonnet fungi (Mycena s.s.) driven by repeated elements and novel gene families across ecological guilds.</title>
        <authorList>
            <consortium name="Lawrence Berkeley National Laboratory"/>
            <person name="Harder C.B."/>
            <person name="Miyauchi S."/>
            <person name="Viragh M."/>
            <person name="Kuo A."/>
            <person name="Thoen E."/>
            <person name="Andreopoulos B."/>
            <person name="Lu D."/>
            <person name="Skrede I."/>
            <person name="Drula E."/>
            <person name="Henrissat B."/>
            <person name="Morin E."/>
            <person name="Kohler A."/>
            <person name="Barry K."/>
            <person name="LaButti K."/>
            <person name="Morin E."/>
            <person name="Salamov A."/>
            <person name="Lipzen A."/>
            <person name="Mereny Z."/>
            <person name="Hegedus B."/>
            <person name="Baldrian P."/>
            <person name="Stursova M."/>
            <person name="Weitz H."/>
            <person name="Taylor A."/>
            <person name="Grigoriev I.V."/>
            <person name="Nagy L.G."/>
            <person name="Martin F."/>
            <person name="Kauserud H."/>
        </authorList>
    </citation>
    <scope>NUCLEOTIDE SEQUENCE</scope>
    <source>
        <strain evidence="4">CBHHK002</strain>
    </source>
</reference>
<feature type="signal peptide" evidence="1">
    <location>
        <begin position="1"/>
        <end position="18"/>
    </location>
</feature>
<dbReference type="InterPro" id="IPR056402">
    <property type="entry name" value="DA_N"/>
</dbReference>
<feature type="domain" description="AsqO/PenF-like C-terminal" evidence="3">
    <location>
        <begin position="239"/>
        <end position="323"/>
    </location>
</feature>
<dbReference type="Proteomes" id="UP001218218">
    <property type="component" value="Unassembled WGS sequence"/>
</dbReference>
<feature type="domain" description="Diels-Alderase N-terminal" evidence="2">
    <location>
        <begin position="42"/>
        <end position="232"/>
    </location>
</feature>
<protein>
    <recommendedName>
        <fullName evidence="6">Hydroxyneurosporene synthase</fullName>
    </recommendedName>
</protein>
<dbReference type="Pfam" id="PF24137">
    <property type="entry name" value="DA_N"/>
    <property type="match status" value="1"/>
</dbReference>
<name>A0AAD7EKB1_9AGAR</name>
<keyword evidence="1" id="KW-0732">Signal</keyword>
<sequence>MRETSFFAAFLLARASLGAPDNLYRIPSALSNTSSIGIFTSTALNLDAPKVLPINASTFDWWYFDVVDTNPNSRASAAVVFYNTGPTALPFISIPGTTLSAQVIVSFPNGTLSSAPGIAVADRATVLTSDNGSSGQWHGAGIAWTHSVYSGAWEILIDSPELGMKGSIHLKPVSTAAPSHYPCGPAVAGQSLAVGPHIGWANAIPDAVSTVDLVVDGTRLDFTGAGYHDKNWSDQPFAENVISWYWGHGRVGPYSIVWFDFLATNGVEHVSAYAAKDGKILVSSCDLSSIRVRPTGENATYPPLLTTGPPSGYHITLDLGAEDGVLEL</sequence>
<dbReference type="SUPFAM" id="SSF159245">
    <property type="entry name" value="AttH-like"/>
    <property type="match status" value="1"/>
</dbReference>
<evidence type="ECO:0008006" key="6">
    <source>
        <dbReference type="Google" id="ProtNLM"/>
    </source>
</evidence>
<dbReference type="InterPro" id="IPR057722">
    <property type="entry name" value="AsqO/PenF-like_C"/>
</dbReference>
<feature type="non-terminal residue" evidence="4">
    <location>
        <position position="1"/>
    </location>
</feature>
<comment type="caution">
    <text evidence="4">The sequence shown here is derived from an EMBL/GenBank/DDBJ whole genome shotgun (WGS) entry which is preliminary data.</text>
</comment>
<evidence type="ECO:0000313" key="4">
    <source>
        <dbReference type="EMBL" id="KAJ7334030.1"/>
    </source>
</evidence>
<keyword evidence="5" id="KW-1185">Reference proteome</keyword>
<evidence type="ECO:0000256" key="1">
    <source>
        <dbReference type="SAM" id="SignalP"/>
    </source>
</evidence>
<dbReference type="AlphaFoldDB" id="A0AAD7EKB1"/>
<evidence type="ECO:0000259" key="3">
    <source>
        <dbReference type="Pfam" id="PF25581"/>
    </source>
</evidence>
<gene>
    <name evidence="4" type="ORF">DFH08DRAFT_1019939</name>
</gene>